<keyword evidence="3" id="KW-1015">Disulfide bond</keyword>
<evidence type="ECO:0000256" key="4">
    <source>
        <dbReference type="ARBA" id="ARBA00023284"/>
    </source>
</evidence>
<evidence type="ECO:0000313" key="8">
    <source>
        <dbReference type="Proteomes" id="UP000478837"/>
    </source>
</evidence>
<dbReference type="InterPro" id="IPR013740">
    <property type="entry name" value="Redoxin"/>
</dbReference>
<dbReference type="GO" id="GO:0017004">
    <property type="term" value="P:cytochrome complex assembly"/>
    <property type="evidence" value="ECO:0007669"/>
    <property type="project" value="UniProtKB-KW"/>
</dbReference>
<dbReference type="InterPro" id="IPR017937">
    <property type="entry name" value="Thioredoxin_CS"/>
</dbReference>
<comment type="subcellular location">
    <subcellularLocation>
        <location evidence="1">Cell envelope</location>
    </subcellularLocation>
</comment>
<dbReference type="GO" id="GO:0042158">
    <property type="term" value="P:lipoprotein biosynthetic process"/>
    <property type="evidence" value="ECO:0007669"/>
    <property type="project" value="InterPro"/>
</dbReference>
<name>A0A6L9MW10_9ALTE</name>
<dbReference type="GO" id="GO:0015036">
    <property type="term" value="F:disulfide oxidoreductase activity"/>
    <property type="evidence" value="ECO:0007669"/>
    <property type="project" value="UniProtKB-ARBA"/>
</dbReference>
<evidence type="ECO:0000256" key="5">
    <source>
        <dbReference type="SAM" id="Phobius"/>
    </source>
</evidence>
<sequence length="274" mass="30890">MLISVSIGPFALMTNTLLTIMSAFLLWLLIGFFTKSKTYQTFATDTVFYSLFAGLLTARIAFVVALWEVYQANWWSALDIRDGGFNQPVGWFAGMSIMLIRCKTHSQLLPIFLKSALITGVVIFPLFVINTMVSNQKVTETIEVADIQGTPTTLDLKTGKPLIINFWASWCPPCRREMPLLQRAQQEHSNIEFVFVNQGEAPSKAQHFLHEQRIELENTYYDFAGNSAKQLGAFGLPTTLFFTAEGKMVNSHMGELSEASLQYYLRSLVTEVEE</sequence>
<feature type="transmembrane region" description="Helical" evidence="5">
    <location>
        <begin position="12"/>
        <end position="34"/>
    </location>
</feature>
<dbReference type="CDD" id="cd02966">
    <property type="entry name" value="TlpA_like_family"/>
    <property type="match status" value="1"/>
</dbReference>
<dbReference type="InterPro" id="IPR036249">
    <property type="entry name" value="Thioredoxin-like_sf"/>
</dbReference>
<evidence type="ECO:0000313" key="7">
    <source>
        <dbReference type="EMBL" id="NDW22165.1"/>
    </source>
</evidence>
<dbReference type="PROSITE" id="PS51352">
    <property type="entry name" value="THIOREDOXIN_2"/>
    <property type="match status" value="1"/>
</dbReference>
<keyword evidence="2" id="KW-0201">Cytochrome c-type biogenesis</keyword>
<dbReference type="InterPro" id="IPR013766">
    <property type="entry name" value="Thioredoxin_domain"/>
</dbReference>
<comment type="caution">
    <text evidence="7">The sequence shown here is derived from an EMBL/GenBank/DDBJ whole genome shotgun (WGS) entry which is preliminary data.</text>
</comment>
<dbReference type="EMBL" id="JAAAWP010000006">
    <property type="protein sequence ID" value="NDW22165.1"/>
    <property type="molecule type" value="Genomic_DNA"/>
</dbReference>
<dbReference type="Gene3D" id="3.40.30.10">
    <property type="entry name" value="Glutaredoxin"/>
    <property type="match status" value="1"/>
</dbReference>
<organism evidence="7 8">
    <name type="scientific">Alteromonas hispanica</name>
    <dbReference type="NCBI Taxonomy" id="315421"/>
    <lineage>
        <taxon>Bacteria</taxon>
        <taxon>Pseudomonadati</taxon>
        <taxon>Pseudomonadota</taxon>
        <taxon>Gammaproteobacteria</taxon>
        <taxon>Alteromonadales</taxon>
        <taxon>Alteromonadaceae</taxon>
        <taxon>Alteromonas/Salinimonas group</taxon>
        <taxon>Alteromonas</taxon>
    </lineage>
</organism>
<dbReference type="PANTHER" id="PTHR42852:SF6">
    <property type="entry name" value="THIOL:DISULFIDE INTERCHANGE PROTEIN DSBE"/>
    <property type="match status" value="1"/>
</dbReference>
<dbReference type="PROSITE" id="PS00194">
    <property type="entry name" value="THIOREDOXIN_1"/>
    <property type="match status" value="1"/>
</dbReference>
<dbReference type="SUPFAM" id="SSF52833">
    <property type="entry name" value="Thioredoxin-like"/>
    <property type="match status" value="1"/>
</dbReference>
<dbReference type="GO" id="GO:0008961">
    <property type="term" value="F:phosphatidylglycerol-prolipoprotein diacylglyceryl transferase activity"/>
    <property type="evidence" value="ECO:0007669"/>
    <property type="project" value="InterPro"/>
</dbReference>
<keyword evidence="5" id="KW-0812">Transmembrane</keyword>
<dbReference type="Pfam" id="PF08534">
    <property type="entry name" value="Redoxin"/>
    <property type="match status" value="1"/>
</dbReference>
<dbReference type="InterPro" id="IPR001640">
    <property type="entry name" value="Lgt"/>
</dbReference>
<keyword evidence="8" id="KW-1185">Reference proteome</keyword>
<proteinExistence type="predicted"/>
<dbReference type="PANTHER" id="PTHR42852">
    <property type="entry name" value="THIOL:DISULFIDE INTERCHANGE PROTEIN DSBE"/>
    <property type="match status" value="1"/>
</dbReference>
<dbReference type="Proteomes" id="UP000478837">
    <property type="component" value="Unassembled WGS sequence"/>
</dbReference>
<feature type="transmembrane region" description="Helical" evidence="5">
    <location>
        <begin position="46"/>
        <end position="67"/>
    </location>
</feature>
<protein>
    <submittedName>
        <fullName evidence="7">Redoxin domain-containing protein</fullName>
    </submittedName>
</protein>
<keyword evidence="4" id="KW-0676">Redox-active center</keyword>
<dbReference type="InterPro" id="IPR050553">
    <property type="entry name" value="Thioredoxin_ResA/DsbE_sf"/>
</dbReference>
<reference evidence="7 8" key="1">
    <citation type="submission" date="2020-01" db="EMBL/GenBank/DDBJ databases">
        <title>Genomes of bacteria type strains.</title>
        <authorList>
            <person name="Chen J."/>
            <person name="Zhu S."/>
            <person name="Yang J."/>
        </authorList>
    </citation>
    <scope>NUCLEOTIDE SEQUENCE [LARGE SCALE GENOMIC DNA]</scope>
    <source>
        <strain evidence="7 8">LMG 22958</strain>
    </source>
</reference>
<evidence type="ECO:0000256" key="2">
    <source>
        <dbReference type="ARBA" id="ARBA00022748"/>
    </source>
</evidence>
<evidence type="ECO:0000256" key="3">
    <source>
        <dbReference type="ARBA" id="ARBA00023157"/>
    </source>
</evidence>
<dbReference type="AlphaFoldDB" id="A0A6L9MW10"/>
<keyword evidence="5" id="KW-1133">Transmembrane helix</keyword>
<feature type="domain" description="Thioredoxin" evidence="6">
    <location>
        <begin position="133"/>
        <end position="270"/>
    </location>
</feature>
<dbReference type="GO" id="GO:0030313">
    <property type="term" value="C:cell envelope"/>
    <property type="evidence" value="ECO:0007669"/>
    <property type="project" value="UniProtKB-SubCell"/>
</dbReference>
<accession>A0A6L9MW10</accession>
<evidence type="ECO:0000259" key="6">
    <source>
        <dbReference type="PROSITE" id="PS51352"/>
    </source>
</evidence>
<feature type="transmembrane region" description="Helical" evidence="5">
    <location>
        <begin position="108"/>
        <end position="129"/>
    </location>
</feature>
<gene>
    <name evidence="7" type="ORF">GTW09_11580</name>
</gene>
<evidence type="ECO:0000256" key="1">
    <source>
        <dbReference type="ARBA" id="ARBA00004196"/>
    </source>
</evidence>
<dbReference type="GO" id="GO:0005886">
    <property type="term" value="C:plasma membrane"/>
    <property type="evidence" value="ECO:0007669"/>
    <property type="project" value="InterPro"/>
</dbReference>
<keyword evidence="5" id="KW-0472">Membrane</keyword>
<dbReference type="Pfam" id="PF01790">
    <property type="entry name" value="LGT"/>
    <property type="match status" value="1"/>
</dbReference>